<name>A0A2C6MH87_9FIRM</name>
<organism evidence="1 2">
    <name type="scientific">Desulforamulus profundi</name>
    <dbReference type="NCBI Taxonomy" id="1383067"/>
    <lineage>
        <taxon>Bacteria</taxon>
        <taxon>Bacillati</taxon>
        <taxon>Bacillota</taxon>
        <taxon>Clostridia</taxon>
        <taxon>Eubacteriales</taxon>
        <taxon>Peptococcaceae</taxon>
        <taxon>Desulforamulus</taxon>
    </lineage>
</organism>
<dbReference type="AlphaFoldDB" id="A0A2C6MH87"/>
<evidence type="ECO:0000313" key="2">
    <source>
        <dbReference type="Proteomes" id="UP000222564"/>
    </source>
</evidence>
<proteinExistence type="predicted"/>
<sequence>MINTRAFFIQIGLEIRVRLPQVMGYCYLLEQTLVYRQFVCFRQPLADGSHTIQMSGEFFMRMAPQITMQETKRQYLLRTV</sequence>
<dbReference type="Proteomes" id="UP000222564">
    <property type="component" value="Unassembled WGS sequence"/>
</dbReference>
<comment type="caution">
    <text evidence="1">The sequence shown here is derived from an EMBL/GenBank/DDBJ whole genome shotgun (WGS) entry which is preliminary data.</text>
</comment>
<gene>
    <name evidence="1" type="ORF">P378_01925</name>
</gene>
<keyword evidence="2" id="KW-1185">Reference proteome</keyword>
<reference evidence="1 2" key="1">
    <citation type="submission" date="2013-09" db="EMBL/GenBank/DDBJ databases">
        <title>Biodegradation of hydrocarbons in the deep terrestrial subsurface : characterization of a microbial consortium composed of two Desulfotomaculum species originating from a deep geological formation.</title>
        <authorList>
            <person name="Aullo T."/>
            <person name="Berlendis S."/>
            <person name="Lascourreges J.-F."/>
            <person name="Dessort D."/>
            <person name="Saint-Laurent S."/>
            <person name="Schraauwers B."/>
            <person name="Mas J."/>
            <person name="Magot M."/>
            <person name="Ranchou-Peyruse A."/>
        </authorList>
    </citation>
    <scope>NUCLEOTIDE SEQUENCE [LARGE SCALE GENOMIC DNA]</scope>
    <source>
        <strain evidence="1 2">Bs107</strain>
    </source>
</reference>
<protein>
    <submittedName>
        <fullName evidence="1">Uncharacterized protein</fullName>
    </submittedName>
</protein>
<dbReference type="RefSeq" id="WP_238472741.1">
    <property type="nucleotide sequence ID" value="NZ_AWQQ01000017.1"/>
</dbReference>
<accession>A0A2C6MH87</accession>
<evidence type="ECO:0000313" key="1">
    <source>
        <dbReference type="EMBL" id="PHJ39628.1"/>
    </source>
</evidence>
<dbReference type="EMBL" id="AWQQ01000017">
    <property type="protein sequence ID" value="PHJ39628.1"/>
    <property type="molecule type" value="Genomic_DNA"/>
</dbReference>